<dbReference type="EMBL" id="CACRTR010000005">
    <property type="protein sequence ID" value="VYU03715.1"/>
    <property type="molecule type" value="Genomic_DNA"/>
</dbReference>
<reference evidence="1" key="1">
    <citation type="submission" date="2019-11" db="EMBL/GenBank/DDBJ databases">
        <authorList>
            <person name="Feng L."/>
        </authorList>
    </citation>
    <scope>NUCLEOTIDE SEQUENCE</scope>
    <source>
        <strain evidence="1">ElimosumLFYP34</strain>
    </source>
</reference>
<proteinExistence type="predicted"/>
<dbReference type="AlphaFoldDB" id="A0A6N3BHE4"/>
<evidence type="ECO:0000313" key="1">
    <source>
        <dbReference type="EMBL" id="VYU03715.1"/>
    </source>
</evidence>
<gene>
    <name evidence="1" type="ORF">ELLFYP34_02529</name>
</gene>
<accession>A0A6N3BHE4</accession>
<protein>
    <submittedName>
        <fullName evidence="1">Uncharacterized protein</fullName>
    </submittedName>
</protein>
<sequence length="117" mass="13671">MQCVYSKKEMKTIINREIVAFEEIYKKGRHRVRVYYSDSTSRLLGENIKGFYELILRSTGVSVPHRQALAAEIVREKHRRAKKKKVRLPPIYIGPGLAFMGFKRKEGPLYVCRSKIN</sequence>
<name>A0A6N3BHE4_EUBLI</name>
<organism evidence="1">
    <name type="scientific">Eubacterium limosum</name>
    <dbReference type="NCBI Taxonomy" id="1736"/>
    <lineage>
        <taxon>Bacteria</taxon>
        <taxon>Bacillati</taxon>
        <taxon>Bacillota</taxon>
        <taxon>Clostridia</taxon>
        <taxon>Eubacteriales</taxon>
        <taxon>Eubacteriaceae</taxon>
        <taxon>Eubacterium</taxon>
    </lineage>
</organism>